<feature type="domain" description="HTH lysR-type" evidence="6">
    <location>
        <begin position="1"/>
        <end position="57"/>
    </location>
</feature>
<protein>
    <submittedName>
        <fullName evidence="7">HTH-type transcriptional regulator CysL</fullName>
    </submittedName>
</protein>
<gene>
    <name evidence="7" type="primary">cysL_6</name>
    <name evidence="7" type="ORF">DEAC_c40990</name>
</gene>
<dbReference type="STRING" id="476652.DEAC_c40990"/>
<evidence type="ECO:0000256" key="4">
    <source>
        <dbReference type="ARBA" id="ARBA00023163"/>
    </source>
</evidence>
<keyword evidence="2" id="KW-0805">Transcription regulation</keyword>
<accession>A0A0J1FKF9</accession>
<evidence type="ECO:0000259" key="6">
    <source>
        <dbReference type="PROSITE" id="PS50931"/>
    </source>
</evidence>
<keyword evidence="3" id="KW-0238">DNA-binding</keyword>
<comment type="caution">
    <text evidence="7">The sequence shown here is derived from an EMBL/GenBank/DDBJ whole genome shotgun (WGS) entry which is preliminary data.</text>
</comment>
<dbReference type="Gene3D" id="1.10.10.10">
    <property type="entry name" value="Winged helix-like DNA-binding domain superfamily/Winged helix DNA-binding domain"/>
    <property type="match status" value="1"/>
</dbReference>
<dbReference type="Pfam" id="PF00126">
    <property type="entry name" value="HTH_1"/>
    <property type="match status" value="1"/>
</dbReference>
<dbReference type="Gene3D" id="3.40.190.10">
    <property type="entry name" value="Periplasmic binding protein-like II"/>
    <property type="match status" value="2"/>
</dbReference>
<dbReference type="EMBL" id="LDZY01000019">
    <property type="protein sequence ID" value="KLU63969.1"/>
    <property type="molecule type" value="Genomic_DNA"/>
</dbReference>
<dbReference type="RefSeq" id="WP_047811871.1">
    <property type="nucleotide sequence ID" value="NZ_LDZY01000019.1"/>
</dbReference>
<evidence type="ECO:0000256" key="1">
    <source>
        <dbReference type="ARBA" id="ARBA00009437"/>
    </source>
</evidence>
<dbReference type="Proteomes" id="UP000036356">
    <property type="component" value="Unassembled WGS sequence"/>
</dbReference>
<keyword evidence="4" id="KW-0804">Transcription</keyword>
<proteinExistence type="inferred from homology"/>
<dbReference type="PATRIC" id="fig|476652.3.peg.4344"/>
<keyword evidence="5" id="KW-0472">Membrane</keyword>
<dbReference type="InterPro" id="IPR000847">
    <property type="entry name" value="LysR_HTH_N"/>
</dbReference>
<dbReference type="InterPro" id="IPR036390">
    <property type="entry name" value="WH_DNA-bd_sf"/>
</dbReference>
<name>A0A0J1FKF9_9FIRM</name>
<dbReference type="FunFam" id="1.10.10.10:FF:000001">
    <property type="entry name" value="LysR family transcriptional regulator"/>
    <property type="match status" value="1"/>
</dbReference>
<dbReference type="GO" id="GO:0003700">
    <property type="term" value="F:DNA-binding transcription factor activity"/>
    <property type="evidence" value="ECO:0007669"/>
    <property type="project" value="InterPro"/>
</dbReference>
<keyword evidence="8" id="KW-1185">Reference proteome</keyword>
<dbReference type="PANTHER" id="PTHR30126:SF39">
    <property type="entry name" value="HTH-TYPE TRANSCRIPTIONAL REGULATOR CYSL"/>
    <property type="match status" value="1"/>
</dbReference>
<evidence type="ECO:0000313" key="7">
    <source>
        <dbReference type="EMBL" id="KLU63969.1"/>
    </source>
</evidence>
<dbReference type="PRINTS" id="PR00039">
    <property type="entry name" value="HTHLYSR"/>
</dbReference>
<dbReference type="InterPro" id="IPR005119">
    <property type="entry name" value="LysR_subst-bd"/>
</dbReference>
<feature type="transmembrane region" description="Helical" evidence="5">
    <location>
        <begin position="91"/>
        <end position="113"/>
    </location>
</feature>
<dbReference type="Pfam" id="PF03466">
    <property type="entry name" value="LysR_substrate"/>
    <property type="match status" value="1"/>
</dbReference>
<evidence type="ECO:0000256" key="3">
    <source>
        <dbReference type="ARBA" id="ARBA00023125"/>
    </source>
</evidence>
<dbReference type="SUPFAM" id="SSF53850">
    <property type="entry name" value="Periplasmic binding protein-like II"/>
    <property type="match status" value="1"/>
</dbReference>
<dbReference type="CDD" id="cd08420">
    <property type="entry name" value="PBP2_CysL_like"/>
    <property type="match status" value="1"/>
</dbReference>
<keyword evidence="5" id="KW-1133">Transmembrane helix</keyword>
<sequence>MEEHLLVFKEVADSHNITSTAKKLHMSQPNITLQIKNLEHEYGAKFFNRSNKGVSLTKEGEIFYAHVRNVLDVLSNAREQIKNLSKRQKKVICVGTTLVIGEYILPSLLAFLYETHPDVEFKVKIGNTESIYQEIMERKIHIGLIEGQIDKHADLNVERFWEDELVVALPYFHPWASRTTITLEELLNERLVTREAGSETRRVMEIMLREKGIDPTRVNLSMELGSTQAIKQAVAAGLGIAIISSLTVSKESDQKIFKTLKIPNAPVCRALNILSYAHIKSADEELILINLLHNHELIGEILSMDYYEIEKQMSKKHLLASK</sequence>
<dbReference type="InterPro" id="IPR036388">
    <property type="entry name" value="WH-like_DNA-bd_sf"/>
</dbReference>
<evidence type="ECO:0000256" key="5">
    <source>
        <dbReference type="SAM" id="Phobius"/>
    </source>
</evidence>
<organism evidence="7 8">
    <name type="scientific">Desulfosporosinus acididurans</name>
    <dbReference type="NCBI Taxonomy" id="476652"/>
    <lineage>
        <taxon>Bacteria</taxon>
        <taxon>Bacillati</taxon>
        <taxon>Bacillota</taxon>
        <taxon>Clostridia</taxon>
        <taxon>Eubacteriales</taxon>
        <taxon>Desulfitobacteriaceae</taxon>
        <taxon>Desulfosporosinus</taxon>
    </lineage>
</organism>
<comment type="similarity">
    <text evidence="1">Belongs to the LysR transcriptional regulatory family.</text>
</comment>
<dbReference type="GO" id="GO:0000976">
    <property type="term" value="F:transcription cis-regulatory region binding"/>
    <property type="evidence" value="ECO:0007669"/>
    <property type="project" value="TreeGrafter"/>
</dbReference>
<keyword evidence="5" id="KW-0812">Transmembrane</keyword>
<dbReference type="SUPFAM" id="SSF46785">
    <property type="entry name" value="Winged helix' DNA-binding domain"/>
    <property type="match status" value="1"/>
</dbReference>
<evidence type="ECO:0000256" key="2">
    <source>
        <dbReference type="ARBA" id="ARBA00023015"/>
    </source>
</evidence>
<evidence type="ECO:0000313" key="8">
    <source>
        <dbReference type="Proteomes" id="UP000036356"/>
    </source>
</evidence>
<dbReference type="AlphaFoldDB" id="A0A0J1FKF9"/>
<reference evidence="7 8" key="1">
    <citation type="submission" date="2015-06" db="EMBL/GenBank/DDBJ databases">
        <title>Draft genome of the moderately acidophilic sulfate reducer Candidatus Desulfosporosinus acididurans strain M1.</title>
        <authorList>
            <person name="Poehlein A."/>
            <person name="Petzsch P."/>
            <person name="Johnson B.D."/>
            <person name="Schloemann M."/>
            <person name="Daniel R."/>
            <person name="Muehling M."/>
        </authorList>
    </citation>
    <scope>NUCLEOTIDE SEQUENCE [LARGE SCALE GENOMIC DNA]</scope>
    <source>
        <strain evidence="7 8">M1</strain>
    </source>
</reference>
<dbReference type="PROSITE" id="PS50931">
    <property type="entry name" value="HTH_LYSR"/>
    <property type="match status" value="1"/>
</dbReference>
<dbReference type="PANTHER" id="PTHR30126">
    <property type="entry name" value="HTH-TYPE TRANSCRIPTIONAL REGULATOR"/>
    <property type="match status" value="1"/>
</dbReference>